<dbReference type="SUPFAM" id="SSF56784">
    <property type="entry name" value="HAD-like"/>
    <property type="match status" value="1"/>
</dbReference>
<dbReference type="EMBL" id="FXTN01000010">
    <property type="protein sequence ID" value="SMO89987.1"/>
    <property type="molecule type" value="Genomic_DNA"/>
</dbReference>
<dbReference type="Pfam" id="PF13419">
    <property type="entry name" value="HAD_2"/>
    <property type="match status" value="1"/>
</dbReference>
<dbReference type="GO" id="GO:0006281">
    <property type="term" value="P:DNA repair"/>
    <property type="evidence" value="ECO:0007669"/>
    <property type="project" value="TreeGrafter"/>
</dbReference>
<dbReference type="EC" id="3.1.3.18" evidence="4"/>
<organism evidence="5 6">
    <name type="scientific">Pedobacter westerhofensis</name>
    <dbReference type="NCBI Taxonomy" id="425512"/>
    <lineage>
        <taxon>Bacteria</taxon>
        <taxon>Pseudomonadati</taxon>
        <taxon>Bacteroidota</taxon>
        <taxon>Sphingobacteriia</taxon>
        <taxon>Sphingobacteriales</taxon>
        <taxon>Sphingobacteriaceae</taxon>
        <taxon>Pedobacter</taxon>
    </lineage>
</organism>
<gene>
    <name evidence="5" type="ORF">SAMN06265348_1107</name>
</gene>
<dbReference type="Proteomes" id="UP000320300">
    <property type="component" value="Unassembled WGS sequence"/>
</dbReference>
<comment type="pathway">
    <text evidence="2">Organic acid metabolism; glycolate biosynthesis; glycolate from 2-phosphoglycolate: step 1/1.</text>
</comment>
<dbReference type="InterPro" id="IPR036412">
    <property type="entry name" value="HAD-like_sf"/>
</dbReference>
<evidence type="ECO:0000313" key="5">
    <source>
        <dbReference type="EMBL" id="SMO89987.1"/>
    </source>
</evidence>
<proteinExistence type="inferred from homology"/>
<comment type="catalytic activity">
    <reaction evidence="1">
        <text>2-phosphoglycolate + H2O = glycolate + phosphate</text>
        <dbReference type="Rhea" id="RHEA:14369"/>
        <dbReference type="ChEBI" id="CHEBI:15377"/>
        <dbReference type="ChEBI" id="CHEBI:29805"/>
        <dbReference type="ChEBI" id="CHEBI:43474"/>
        <dbReference type="ChEBI" id="CHEBI:58033"/>
        <dbReference type="EC" id="3.1.3.18"/>
    </reaction>
</comment>
<protein>
    <recommendedName>
        <fullName evidence="4">phosphoglycolate phosphatase</fullName>
        <ecNumber evidence="4">3.1.3.18</ecNumber>
    </recommendedName>
</protein>
<evidence type="ECO:0000256" key="3">
    <source>
        <dbReference type="ARBA" id="ARBA00006171"/>
    </source>
</evidence>
<evidence type="ECO:0000256" key="4">
    <source>
        <dbReference type="ARBA" id="ARBA00013078"/>
    </source>
</evidence>
<evidence type="ECO:0000256" key="2">
    <source>
        <dbReference type="ARBA" id="ARBA00004818"/>
    </source>
</evidence>
<reference evidence="5 6" key="1">
    <citation type="submission" date="2017-05" db="EMBL/GenBank/DDBJ databases">
        <authorList>
            <person name="Varghese N."/>
            <person name="Submissions S."/>
        </authorList>
    </citation>
    <scope>NUCLEOTIDE SEQUENCE [LARGE SCALE GENOMIC DNA]</scope>
    <source>
        <strain evidence="5 6">DSM 19036</strain>
    </source>
</reference>
<comment type="similarity">
    <text evidence="3">Belongs to the HAD-like hydrolase superfamily. CbbY/CbbZ/Gph/YieH family.</text>
</comment>
<dbReference type="InterPro" id="IPR023214">
    <property type="entry name" value="HAD_sf"/>
</dbReference>
<dbReference type="PANTHER" id="PTHR43434:SF1">
    <property type="entry name" value="PHOSPHOGLYCOLATE PHOSPHATASE"/>
    <property type="match status" value="1"/>
</dbReference>
<dbReference type="SFLD" id="SFLDS00003">
    <property type="entry name" value="Haloacid_Dehalogenase"/>
    <property type="match status" value="1"/>
</dbReference>
<dbReference type="Gene3D" id="3.40.50.1000">
    <property type="entry name" value="HAD superfamily/HAD-like"/>
    <property type="match status" value="1"/>
</dbReference>
<accession>A0A521F1K5</accession>
<name>A0A521F1K5_9SPHI</name>
<dbReference type="RefSeq" id="WP_142529735.1">
    <property type="nucleotide sequence ID" value="NZ_CBCSJO010000010.1"/>
</dbReference>
<dbReference type="AlphaFoldDB" id="A0A521F1K5"/>
<keyword evidence="6" id="KW-1185">Reference proteome</keyword>
<dbReference type="Gene3D" id="1.10.150.240">
    <property type="entry name" value="Putative phosphatase, domain 2"/>
    <property type="match status" value="1"/>
</dbReference>
<dbReference type="PANTHER" id="PTHR43434">
    <property type="entry name" value="PHOSPHOGLYCOLATE PHOSPHATASE"/>
    <property type="match status" value="1"/>
</dbReference>
<evidence type="ECO:0000256" key="1">
    <source>
        <dbReference type="ARBA" id="ARBA00000830"/>
    </source>
</evidence>
<dbReference type="GO" id="GO:0008967">
    <property type="term" value="F:phosphoglycolate phosphatase activity"/>
    <property type="evidence" value="ECO:0007669"/>
    <property type="project" value="UniProtKB-EC"/>
</dbReference>
<dbReference type="InterPro" id="IPR041492">
    <property type="entry name" value="HAD_2"/>
</dbReference>
<dbReference type="InterPro" id="IPR050155">
    <property type="entry name" value="HAD-like_hydrolase_sf"/>
</dbReference>
<dbReference type="InterPro" id="IPR023198">
    <property type="entry name" value="PGP-like_dom2"/>
</dbReference>
<dbReference type="SFLD" id="SFLDG01129">
    <property type="entry name" value="C1.5:_HAD__Beta-PGM__Phosphata"/>
    <property type="match status" value="1"/>
</dbReference>
<dbReference type="OrthoDB" id="9807630at2"/>
<sequence length="228" mass="26120">MKYIIFDIDGTLTDTTATDDQCFTQALEEVFHFKNFSTEYGDYTNTTDSGIIDQLFREQLGRSFTWQERNHFIRRFCELLEQAYKKQPGCISEINNAGRTLKALYRQTNLSIGLATGGWQESAQFKLRCAGIPIQRHTAASFAQDAMARNEIISDTIRKMDTYNGVKMELSEIVYIGDGNWDYLAAKQLGINFIGIENKRLDHLSEIIKISDYDHLHRHIGLQTNTIG</sequence>
<evidence type="ECO:0000313" key="6">
    <source>
        <dbReference type="Proteomes" id="UP000320300"/>
    </source>
</evidence>